<dbReference type="GO" id="GO:0005886">
    <property type="term" value="C:plasma membrane"/>
    <property type="evidence" value="ECO:0007669"/>
    <property type="project" value="UniProtKB-SubCell"/>
</dbReference>
<dbReference type="PANTHER" id="PTHR13285">
    <property type="entry name" value="ACYLTRANSFERASE"/>
    <property type="match status" value="1"/>
</dbReference>
<evidence type="ECO:0000256" key="7">
    <source>
        <dbReference type="ARBA" id="ARBA00022841"/>
    </source>
</evidence>
<evidence type="ECO:0000313" key="13">
    <source>
        <dbReference type="EMBL" id="KAA9131373.1"/>
    </source>
</evidence>
<keyword evidence="4 11" id="KW-1003">Cell membrane</keyword>
<protein>
    <recommendedName>
        <fullName evidence="11">Probable alginate O-acetylase</fullName>
        <ecNumber evidence="11">2.3.1.-</ecNumber>
    </recommendedName>
</protein>
<evidence type="ECO:0000256" key="10">
    <source>
        <dbReference type="ARBA" id="ARBA00023315"/>
    </source>
</evidence>
<feature type="transmembrane region" description="Helical" evidence="12">
    <location>
        <begin position="107"/>
        <end position="125"/>
    </location>
</feature>
<keyword evidence="11" id="KW-0997">Cell inner membrane</keyword>
<keyword evidence="10 11" id="KW-0012">Acyltransferase</keyword>
<evidence type="ECO:0000313" key="14">
    <source>
        <dbReference type="Proteomes" id="UP000325372"/>
    </source>
</evidence>
<keyword evidence="6 11" id="KW-0812">Transmembrane</keyword>
<evidence type="ECO:0000256" key="12">
    <source>
        <dbReference type="SAM" id="Phobius"/>
    </source>
</evidence>
<dbReference type="RefSeq" id="WP_150864023.1">
    <property type="nucleotide sequence ID" value="NZ_VYXP01000005.1"/>
</dbReference>
<comment type="pathway">
    <text evidence="2 11">Glycan biosynthesis; alginate biosynthesis.</text>
</comment>
<keyword evidence="7 11" id="KW-0016">Alginate biosynthesis</keyword>
<evidence type="ECO:0000256" key="5">
    <source>
        <dbReference type="ARBA" id="ARBA00022679"/>
    </source>
</evidence>
<dbReference type="PIRSF" id="PIRSF016636">
    <property type="entry name" value="AlgI_DltB"/>
    <property type="match status" value="1"/>
</dbReference>
<feature type="transmembrane region" description="Helical" evidence="12">
    <location>
        <begin position="7"/>
        <end position="25"/>
    </location>
</feature>
<keyword evidence="5 11" id="KW-0808">Transferase</keyword>
<feature type="transmembrane region" description="Helical" evidence="12">
    <location>
        <begin position="389"/>
        <end position="412"/>
    </location>
</feature>
<feature type="transmembrane region" description="Helical" evidence="12">
    <location>
        <begin position="342"/>
        <end position="362"/>
    </location>
</feature>
<dbReference type="UniPathway" id="UPA00286"/>
<reference evidence="13 14" key="1">
    <citation type="submission" date="2019-09" db="EMBL/GenBank/DDBJ databases">
        <title>Wenzhouxiangella sp. Genome sequencing and assembly.</title>
        <authorList>
            <person name="Zhang R."/>
        </authorList>
    </citation>
    <scope>NUCLEOTIDE SEQUENCE [LARGE SCALE GENOMIC DNA]</scope>
    <source>
        <strain evidence="13 14">W260</strain>
    </source>
</reference>
<evidence type="ECO:0000256" key="1">
    <source>
        <dbReference type="ARBA" id="ARBA00004651"/>
    </source>
</evidence>
<accession>A0A5N0T8L7</accession>
<dbReference type="GO" id="GO:0042121">
    <property type="term" value="P:alginic acid biosynthetic process"/>
    <property type="evidence" value="ECO:0007669"/>
    <property type="project" value="UniProtKB-UniRule"/>
</dbReference>
<dbReference type="PIRSF" id="PIRSF500217">
    <property type="entry name" value="AlgI"/>
    <property type="match status" value="1"/>
</dbReference>
<dbReference type="AlphaFoldDB" id="A0A5N0T8L7"/>
<evidence type="ECO:0000256" key="9">
    <source>
        <dbReference type="ARBA" id="ARBA00023136"/>
    </source>
</evidence>
<dbReference type="InterPro" id="IPR024194">
    <property type="entry name" value="Ac/AlaTfrase_AlgI/DltB"/>
</dbReference>
<organism evidence="13 14">
    <name type="scientific">Marinihelvus fidelis</name>
    <dbReference type="NCBI Taxonomy" id="2613842"/>
    <lineage>
        <taxon>Bacteria</taxon>
        <taxon>Pseudomonadati</taxon>
        <taxon>Pseudomonadota</taxon>
        <taxon>Gammaproteobacteria</taxon>
        <taxon>Chromatiales</taxon>
        <taxon>Wenzhouxiangellaceae</taxon>
        <taxon>Marinihelvus</taxon>
    </lineage>
</organism>
<dbReference type="EMBL" id="VYXP01000005">
    <property type="protein sequence ID" value="KAA9131373.1"/>
    <property type="molecule type" value="Genomic_DNA"/>
</dbReference>
<evidence type="ECO:0000256" key="4">
    <source>
        <dbReference type="ARBA" id="ARBA00022475"/>
    </source>
</evidence>
<name>A0A5N0T8L7_9GAMM</name>
<evidence type="ECO:0000256" key="11">
    <source>
        <dbReference type="PIRNR" id="PIRNR016636"/>
    </source>
</evidence>
<keyword evidence="9 11" id="KW-0472">Membrane</keyword>
<keyword evidence="14" id="KW-1185">Reference proteome</keyword>
<gene>
    <name evidence="13" type="ORF">F3N42_08610</name>
</gene>
<feature type="transmembrane region" description="Helical" evidence="12">
    <location>
        <begin position="228"/>
        <end position="247"/>
    </location>
</feature>
<dbReference type="InterPro" id="IPR051085">
    <property type="entry name" value="MB_O-acyltransferase"/>
</dbReference>
<evidence type="ECO:0000256" key="3">
    <source>
        <dbReference type="ARBA" id="ARBA00010323"/>
    </source>
</evidence>
<proteinExistence type="inferred from homology"/>
<dbReference type="InterPro" id="IPR004299">
    <property type="entry name" value="MBOAT_fam"/>
</dbReference>
<feature type="transmembrane region" description="Helical" evidence="12">
    <location>
        <begin position="31"/>
        <end position="56"/>
    </location>
</feature>
<dbReference type="Pfam" id="PF03062">
    <property type="entry name" value="MBOAT"/>
    <property type="match status" value="1"/>
</dbReference>
<sequence length="459" mass="51198">MVFSSITFLFVFLPLFLVCYVILPWRNLVALSFSLLFFAWGEGTYLLLLLATITLNHQVGRWVRDPRWGRLALATGVAVNLAILAWYKYLVFIMVDVLRLPPLAEPPHLPIGLSFFIFQSISYLVDVRRGTAPRARSWFDLALYISMFPQLIAGPIVRYQSVAEAIRRRVVSAGDVYRGCVLFATGLAAKVLVANNVAVTADAVFALEPEQLSSAAAWTGALAYSLQIYFDFAGYSLMAIGIGRFMGFRFPRNFNHPYAAHSVTDFWRRWHISLSTWFRDYVYIPLGGNRKGPARTYANLFVVFVLCGLWHGAAWVFLAWGLYHGGLLVAERAGLERLLLRLWAPLRHAYTLLAVLVGWVLFRAEDIHQAGRFLATLFVPANPSRPESLAALVSHESAFFMLVGVACSVPFWRVLPFSAGAGNSALARPAALAASLAALLVCSVYVMSGGYNPFIYFRF</sequence>
<dbReference type="EC" id="2.3.1.-" evidence="11"/>
<feature type="transmembrane region" description="Helical" evidence="12">
    <location>
        <begin position="300"/>
        <end position="322"/>
    </location>
</feature>
<evidence type="ECO:0000256" key="8">
    <source>
        <dbReference type="ARBA" id="ARBA00022989"/>
    </source>
</evidence>
<feature type="transmembrane region" description="Helical" evidence="12">
    <location>
        <begin position="432"/>
        <end position="457"/>
    </location>
</feature>
<evidence type="ECO:0000256" key="6">
    <source>
        <dbReference type="ARBA" id="ARBA00022692"/>
    </source>
</evidence>
<comment type="similarity">
    <text evidence="3 11">Belongs to the membrane-bound acyltransferase family.</text>
</comment>
<comment type="caution">
    <text evidence="13">The sequence shown here is derived from an EMBL/GenBank/DDBJ whole genome shotgun (WGS) entry which is preliminary data.</text>
</comment>
<dbReference type="GO" id="GO:0016746">
    <property type="term" value="F:acyltransferase activity"/>
    <property type="evidence" value="ECO:0007669"/>
    <property type="project" value="UniProtKB-KW"/>
</dbReference>
<keyword evidence="8 12" id="KW-1133">Transmembrane helix</keyword>
<evidence type="ECO:0000256" key="2">
    <source>
        <dbReference type="ARBA" id="ARBA00005182"/>
    </source>
</evidence>
<comment type="subcellular location">
    <subcellularLocation>
        <location evidence="11">Cell inner membrane</location>
    </subcellularLocation>
    <subcellularLocation>
        <location evidence="1">Cell membrane</location>
        <topology evidence="1">Multi-pass membrane protein</topology>
    </subcellularLocation>
</comment>
<dbReference type="PANTHER" id="PTHR13285:SF23">
    <property type="entry name" value="TEICHOIC ACID D-ALANYLTRANSFERASE"/>
    <property type="match status" value="1"/>
</dbReference>
<dbReference type="InterPro" id="IPR028362">
    <property type="entry name" value="AlgI"/>
</dbReference>
<feature type="transmembrane region" description="Helical" evidence="12">
    <location>
        <begin position="68"/>
        <end position="87"/>
    </location>
</feature>
<dbReference type="Proteomes" id="UP000325372">
    <property type="component" value="Unassembled WGS sequence"/>
</dbReference>